<dbReference type="Proteomes" id="UP001226577">
    <property type="component" value="Unassembled WGS sequence"/>
</dbReference>
<dbReference type="EMBL" id="JAUSRE010000027">
    <property type="protein sequence ID" value="MDP9890397.1"/>
    <property type="molecule type" value="Genomic_DNA"/>
</dbReference>
<proteinExistence type="predicted"/>
<protein>
    <submittedName>
        <fullName evidence="1">Uncharacterized protein</fullName>
    </submittedName>
</protein>
<evidence type="ECO:0000313" key="2">
    <source>
        <dbReference type="Proteomes" id="UP001226577"/>
    </source>
</evidence>
<reference evidence="1 2" key="1">
    <citation type="submission" date="2023-07" db="EMBL/GenBank/DDBJ databases">
        <title>Sorghum-associated microbial communities from plants grown in Nebraska, USA.</title>
        <authorList>
            <person name="Schachtman D."/>
        </authorList>
    </citation>
    <scope>NUCLEOTIDE SEQUENCE [LARGE SCALE GENOMIC DNA]</scope>
    <source>
        <strain evidence="1 2">CC222</strain>
    </source>
</reference>
<sequence length="67" mass="6958">MTLVCEGVGKAFLTVRSGGNDLVELGAACNGAKETTKVSVTDPGMLELRTSSVDAPLLYAYQLAAPR</sequence>
<keyword evidence="2" id="KW-1185">Reference proteome</keyword>
<gene>
    <name evidence="1" type="ORF">J2X98_004011</name>
</gene>
<evidence type="ECO:0000313" key="1">
    <source>
        <dbReference type="EMBL" id="MDP9890397.1"/>
    </source>
</evidence>
<organism evidence="1 2">
    <name type="scientific">Pseudarthrobacter enclensis</name>
    <dbReference type="NCBI Taxonomy" id="993070"/>
    <lineage>
        <taxon>Bacteria</taxon>
        <taxon>Bacillati</taxon>
        <taxon>Actinomycetota</taxon>
        <taxon>Actinomycetes</taxon>
        <taxon>Micrococcales</taxon>
        <taxon>Micrococcaceae</taxon>
        <taxon>Pseudarthrobacter</taxon>
    </lineage>
</organism>
<name>A0ABT9RZ97_9MICC</name>
<accession>A0ABT9RZ97</accession>
<comment type="caution">
    <text evidence="1">The sequence shown here is derived from an EMBL/GenBank/DDBJ whole genome shotgun (WGS) entry which is preliminary data.</text>
</comment>